<keyword evidence="4 8" id="KW-0312">Gluconeogenesis</keyword>
<name>A0ABV7LHH9_9HYPH</name>
<dbReference type="InterPro" id="IPR000652">
    <property type="entry name" value="Triosephosphate_isomerase"/>
</dbReference>
<feature type="binding site" evidence="8">
    <location>
        <position position="175"/>
    </location>
    <ligand>
        <name>substrate</name>
    </ligand>
</feature>
<feature type="active site" description="Proton acceptor" evidence="8">
    <location>
        <position position="169"/>
    </location>
</feature>
<dbReference type="InterPro" id="IPR035990">
    <property type="entry name" value="TIM_sf"/>
</dbReference>
<evidence type="ECO:0000256" key="2">
    <source>
        <dbReference type="ARBA" id="ARBA00004939"/>
    </source>
</evidence>
<dbReference type="PANTHER" id="PTHR21139">
    <property type="entry name" value="TRIOSEPHOSPHATE ISOMERASE"/>
    <property type="match status" value="1"/>
</dbReference>
<dbReference type="GO" id="GO:0004807">
    <property type="term" value="F:triose-phosphate isomerase activity"/>
    <property type="evidence" value="ECO:0007669"/>
    <property type="project" value="UniProtKB-EC"/>
</dbReference>
<evidence type="ECO:0000256" key="4">
    <source>
        <dbReference type="ARBA" id="ARBA00022432"/>
    </source>
</evidence>
<feature type="active site" description="Electrophile" evidence="8">
    <location>
        <position position="101"/>
    </location>
</feature>
<dbReference type="InterPro" id="IPR013785">
    <property type="entry name" value="Aldolase_TIM"/>
</dbReference>
<evidence type="ECO:0000256" key="1">
    <source>
        <dbReference type="ARBA" id="ARBA00000148"/>
    </source>
</evidence>
<keyword evidence="6 8" id="KW-0324">Glycolysis</keyword>
<gene>
    <name evidence="8 10" type="primary">tpiA</name>
    <name evidence="10" type="ORF">ACFOEX_11720</name>
</gene>
<dbReference type="InterPro" id="IPR020861">
    <property type="entry name" value="Triosephosphate_isomerase_AS"/>
</dbReference>
<comment type="catalytic activity">
    <reaction evidence="8 9">
        <text>D-glyceraldehyde 3-phosphate = dihydroxyacetone phosphate</text>
        <dbReference type="Rhea" id="RHEA:18585"/>
        <dbReference type="ChEBI" id="CHEBI:57642"/>
        <dbReference type="ChEBI" id="CHEBI:59776"/>
        <dbReference type="EC" id="5.3.1.1"/>
    </reaction>
</comment>
<dbReference type="PANTHER" id="PTHR21139:SF42">
    <property type="entry name" value="TRIOSEPHOSPHATE ISOMERASE"/>
    <property type="match status" value="1"/>
</dbReference>
<sequence>MSGQKRRPLIAGNWKMNGLKIAGGRTLGAVIEGYDAGLRAKADLLVCPPATLVYAFAAAAVGSRVAIGAQTCHPEISGAHTGEIAAEMLADAGASYVIVGHSERRAFNGETDADVRARALAARRAGLTPIVCVGETREERDAGRALEVVGAQLAGSVPDGEGPLVVAYEPVWAIGTGLTPTEADVAEVHAFMRAQLRSRFGAAFADGVRLLYGGSVKPSNAAALLAVEDVDGALVGGASLVAADFLAIAAACPA</sequence>
<evidence type="ECO:0000313" key="10">
    <source>
        <dbReference type="EMBL" id="MFC3267012.1"/>
    </source>
</evidence>
<comment type="subcellular location">
    <subcellularLocation>
        <location evidence="8 9">Cytoplasm</location>
    </subcellularLocation>
</comment>
<keyword evidence="5 8" id="KW-0963">Cytoplasm</keyword>
<evidence type="ECO:0000256" key="7">
    <source>
        <dbReference type="ARBA" id="ARBA00023235"/>
    </source>
</evidence>
<protein>
    <recommendedName>
        <fullName evidence="8 9">Triosephosphate isomerase</fullName>
        <shortName evidence="8">TIM</shortName>
        <shortName evidence="8">TPI</shortName>
        <ecNumber evidence="8 9">5.3.1.1</ecNumber>
    </recommendedName>
    <alternativeName>
        <fullName evidence="8">Triose-phosphate isomerase</fullName>
    </alternativeName>
</protein>
<evidence type="ECO:0000256" key="8">
    <source>
        <dbReference type="HAMAP-Rule" id="MF_00147"/>
    </source>
</evidence>
<evidence type="ECO:0000256" key="3">
    <source>
        <dbReference type="ARBA" id="ARBA00007422"/>
    </source>
</evidence>
<dbReference type="PROSITE" id="PS00171">
    <property type="entry name" value="TIM_1"/>
    <property type="match status" value="1"/>
</dbReference>
<accession>A0ABV7LHH9</accession>
<comment type="caution">
    <text evidence="10">The sequence shown here is derived from an EMBL/GenBank/DDBJ whole genome shotgun (WGS) entry which is preliminary data.</text>
</comment>
<comment type="function">
    <text evidence="8">Involved in the gluconeogenesis. Catalyzes stereospecifically the conversion of dihydroxyacetone phosphate (DHAP) to D-glyceraldehyde-3-phosphate (G3P).</text>
</comment>
<proteinExistence type="inferred from homology"/>
<dbReference type="CDD" id="cd00311">
    <property type="entry name" value="TIM"/>
    <property type="match status" value="1"/>
</dbReference>
<comment type="subunit">
    <text evidence="8 9">Homodimer.</text>
</comment>
<organism evidence="10 11">
    <name type="scientific">Camelimonas abortus</name>
    <dbReference type="NCBI Taxonomy" id="1017184"/>
    <lineage>
        <taxon>Bacteria</taxon>
        <taxon>Pseudomonadati</taxon>
        <taxon>Pseudomonadota</taxon>
        <taxon>Alphaproteobacteria</taxon>
        <taxon>Hyphomicrobiales</taxon>
        <taxon>Chelatococcaceae</taxon>
        <taxon>Camelimonas</taxon>
    </lineage>
</organism>
<feature type="binding site" evidence="8">
    <location>
        <begin position="13"/>
        <end position="15"/>
    </location>
    <ligand>
        <name>substrate</name>
    </ligand>
</feature>
<comment type="pathway">
    <text evidence="2">Carbohydrate metabolism; erythritol degradation.</text>
</comment>
<dbReference type="Proteomes" id="UP001595536">
    <property type="component" value="Unassembled WGS sequence"/>
</dbReference>
<feature type="binding site" evidence="8">
    <location>
        <begin position="236"/>
        <end position="237"/>
    </location>
    <ligand>
        <name>substrate</name>
    </ligand>
</feature>
<dbReference type="NCBIfam" id="TIGR00419">
    <property type="entry name" value="tim"/>
    <property type="match status" value="1"/>
</dbReference>
<keyword evidence="11" id="KW-1185">Reference proteome</keyword>
<comment type="catalytic activity">
    <reaction evidence="1">
        <text>L-erythrulose 1-phosphate = D-erythrulose 4-phosphate</text>
        <dbReference type="Rhea" id="RHEA:49588"/>
        <dbReference type="ChEBI" id="CHEBI:58002"/>
        <dbReference type="ChEBI" id="CHEBI:90796"/>
        <dbReference type="EC" id="5.3.1.33"/>
    </reaction>
</comment>
<keyword evidence="7 8" id="KW-0413">Isomerase</keyword>
<reference evidence="11" key="1">
    <citation type="journal article" date="2019" name="Int. J. Syst. Evol. Microbiol.">
        <title>The Global Catalogue of Microorganisms (GCM) 10K type strain sequencing project: providing services to taxonomists for standard genome sequencing and annotation.</title>
        <authorList>
            <consortium name="The Broad Institute Genomics Platform"/>
            <consortium name="The Broad Institute Genome Sequencing Center for Infectious Disease"/>
            <person name="Wu L."/>
            <person name="Ma J."/>
        </authorList>
    </citation>
    <scope>NUCLEOTIDE SEQUENCE [LARGE SCALE GENOMIC DNA]</scope>
    <source>
        <strain evidence="11">CCM 7941</strain>
    </source>
</reference>
<evidence type="ECO:0000256" key="9">
    <source>
        <dbReference type="RuleBase" id="RU363013"/>
    </source>
</evidence>
<dbReference type="PROSITE" id="PS51440">
    <property type="entry name" value="TIM_2"/>
    <property type="match status" value="1"/>
</dbReference>
<dbReference type="EC" id="5.3.1.1" evidence="8 9"/>
<evidence type="ECO:0000313" key="11">
    <source>
        <dbReference type="Proteomes" id="UP001595536"/>
    </source>
</evidence>
<dbReference type="Gene3D" id="3.20.20.70">
    <property type="entry name" value="Aldolase class I"/>
    <property type="match status" value="1"/>
</dbReference>
<dbReference type="SUPFAM" id="SSF51351">
    <property type="entry name" value="Triosephosphate isomerase (TIM)"/>
    <property type="match status" value="1"/>
</dbReference>
<evidence type="ECO:0000256" key="5">
    <source>
        <dbReference type="ARBA" id="ARBA00022490"/>
    </source>
</evidence>
<dbReference type="InterPro" id="IPR022896">
    <property type="entry name" value="TrioseP_Isoase_bac/euk"/>
</dbReference>
<comment type="pathway">
    <text evidence="8 9">Carbohydrate biosynthesis; gluconeogenesis.</text>
</comment>
<comment type="similarity">
    <text evidence="3 8 9">Belongs to the triosephosphate isomerase family.</text>
</comment>
<dbReference type="EMBL" id="JBHRUV010000071">
    <property type="protein sequence ID" value="MFC3267012.1"/>
    <property type="molecule type" value="Genomic_DNA"/>
</dbReference>
<comment type="pathway">
    <text evidence="8 9">Carbohydrate degradation; glycolysis; D-glyceraldehyde 3-phosphate from glycerone phosphate: step 1/1.</text>
</comment>
<dbReference type="Pfam" id="PF00121">
    <property type="entry name" value="TIM"/>
    <property type="match status" value="1"/>
</dbReference>
<dbReference type="HAMAP" id="MF_00147_B">
    <property type="entry name" value="TIM_B"/>
    <property type="match status" value="1"/>
</dbReference>
<feature type="binding site" evidence="8">
    <location>
        <position position="215"/>
    </location>
    <ligand>
        <name>substrate</name>
    </ligand>
</feature>
<evidence type="ECO:0000256" key="6">
    <source>
        <dbReference type="ARBA" id="ARBA00023152"/>
    </source>
</evidence>
<dbReference type="RefSeq" id="WP_376830620.1">
    <property type="nucleotide sequence ID" value="NZ_JBHLWR010000006.1"/>
</dbReference>